<feature type="compositionally biased region" description="Polar residues" evidence="1">
    <location>
        <begin position="51"/>
        <end position="65"/>
    </location>
</feature>
<gene>
    <name evidence="2" type="ORF">HHI36_005716</name>
</gene>
<dbReference type="AlphaFoldDB" id="A0ABD2NVX7"/>
<reference evidence="2 3" key="1">
    <citation type="journal article" date="2021" name="BMC Biol.">
        <title>Horizontally acquired antibacterial genes associated with adaptive radiation of ladybird beetles.</title>
        <authorList>
            <person name="Li H.S."/>
            <person name="Tang X.F."/>
            <person name="Huang Y.H."/>
            <person name="Xu Z.Y."/>
            <person name="Chen M.L."/>
            <person name="Du X.Y."/>
            <person name="Qiu B.Y."/>
            <person name="Chen P.T."/>
            <person name="Zhang W."/>
            <person name="Slipinski A."/>
            <person name="Escalona H.E."/>
            <person name="Waterhouse R.M."/>
            <person name="Zwick A."/>
            <person name="Pang H."/>
        </authorList>
    </citation>
    <scope>NUCLEOTIDE SEQUENCE [LARGE SCALE GENOMIC DNA]</scope>
    <source>
        <strain evidence="2">SYSU2018</strain>
    </source>
</reference>
<protein>
    <submittedName>
        <fullName evidence="2">Uncharacterized protein</fullName>
    </submittedName>
</protein>
<sequence length="123" mass="13371">AGNIIGKAWTQAATSTNATSGFRSTGIIPLDRNVIPEHYFFIFDAASGQINPKQQVNEDQAAKSNKSNDHRTTSPQPGTSRENEPNPAERSEEADSISPSKVLQEIRPVPVIHLTFSARKQSA</sequence>
<dbReference type="Proteomes" id="UP001516400">
    <property type="component" value="Unassembled WGS sequence"/>
</dbReference>
<feature type="compositionally biased region" description="Basic and acidic residues" evidence="1">
    <location>
        <begin position="81"/>
        <end position="93"/>
    </location>
</feature>
<comment type="caution">
    <text evidence="2">The sequence shown here is derived from an EMBL/GenBank/DDBJ whole genome shotgun (WGS) entry which is preliminary data.</text>
</comment>
<keyword evidence="3" id="KW-1185">Reference proteome</keyword>
<dbReference type="EMBL" id="JABFTP020000144">
    <property type="protein sequence ID" value="KAL3282536.1"/>
    <property type="molecule type" value="Genomic_DNA"/>
</dbReference>
<evidence type="ECO:0000313" key="3">
    <source>
        <dbReference type="Proteomes" id="UP001516400"/>
    </source>
</evidence>
<name>A0ABD2NVX7_9CUCU</name>
<feature type="region of interest" description="Disordered" evidence="1">
    <location>
        <begin position="51"/>
        <end position="104"/>
    </location>
</feature>
<evidence type="ECO:0000313" key="2">
    <source>
        <dbReference type="EMBL" id="KAL3282536.1"/>
    </source>
</evidence>
<evidence type="ECO:0000256" key="1">
    <source>
        <dbReference type="SAM" id="MobiDB-lite"/>
    </source>
</evidence>
<accession>A0ABD2NVX7</accession>
<organism evidence="2 3">
    <name type="scientific">Cryptolaemus montrouzieri</name>
    <dbReference type="NCBI Taxonomy" id="559131"/>
    <lineage>
        <taxon>Eukaryota</taxon>
        <taxon>Metazoa</taxon>
        <taxon>Ecdysozoa</taxon>
        <taxon>Arthropoda</taxon>
        <taxon>Hexapoda</taxon>
        <taxon>Insecta</taxon>
        <taxon>Pterygota</taxon>
        <taxon>Neoptera</taxon>
        <taxon>Endopterygota</taxon>
        <taxon>Coleoptera</taxon>
        <taxon>Polyphaga</taxon>
        <taxon>Cucujiformia</taxon>
        <taxon>Coccinelloidea</taxon>
        <taxon>Coccinellidae</taxon>
        <taxon>Scymninae</taxon>
        <taxon>Scymnini</taxon>
        <taxon>Cryptolaemus</taxon>
    </lineage>
</organism>
<feature type="non-terminal residue" evidence="2">
    <location>
        <position position="1"/>
    </location>
</feature>
<proteinExistence type="predicted"/>